<evidence type="ECO:0000256" key="3">
    <source>
        <dbReference type="ARBA" id="ARBA00022692"/>
    </source>
</evidence>
<dbReference type="Proteomes" id="UP000657372">
    <property type="component" value="Unassembled WGS sequence"/>
</dbReference>
<dbReference type="PANTHER" id="PTHR30482">
    <property type="entry name" value="HIGH-AFFINITY BRANCHED-CHAIN AMINO ACID TRANSPORT SYSTEM PERMEASE"/>
    <property type="match status" value="1"/>
</dbReference>
<dbReference type="PANTHER" id="PTHR30482:SF17">
    <property type="entry name" value="ABC TRANSPORTER ATP-BINDING PROTEIN"/>
    <property type="match status" value="1"/>
</dbReference>
<evidence type="ECO:0000313" key="8">
    <source>
        <dbReference type="Proteomes" id="UP000657372"/>
    </source>
</evidence>
<evidence type="ECO:0000256" key="6">
    <source>
        <dbReference type="SAM" id="Phobius"/>
    </source>
</evidence>
<evidence type="ECO:0000313" key="7">
    <source>
        <dbReference type="EMBL" id="MBF8178112.1"/>
    </source>
</evidence>
<accession>A0ABS0EW91</accession>
<dbReference type="RefSeq" id="WP_195875607.1">
    <property type="nucleotide sequence ID" value="NZ_JADOEL010000007.1"/>
</dbReference>
<evidence type="ECO:0000256" key="2">
    <source>
        <dbReference type="ARBA" id="ARBA00022475"/>
    </source>
</evidence>
<keyword evidence="4 6" id="KW-1133">Transmembrane helix</keyword>
<evidence type="ECO:0000256" key="1">
    <source>
        <dbReference type="ARBA" id="ARBA00004651"/>
    </source>
</evidence>
<feature type="transmembrane region" description="Helical" evidence="6">
    <location>
        <begin position="133"/>
        <end position="154"/>
    </location>
</feature>
<feature type="transmembrane region" description="Helical" evidence="6">
    <location>
        <begin position="237"/>
        <end position="261"/>
    </location>
</feature>
<sequence>MRTDTVHSAPITAPEELEFVAPPPISRAKLIAGGLVLAVLAVAPLVISQYYMTLLIPFFAYAVILLGFNLLFGYGGLLSFGHALFVAIGAYAAAAMVSKTGMVSFEMMLLTAVVASFVISIPIAWLASRFTGIFFGMLTLSFGMLFHSFLNKFYYITGGDSGMRVPRPSLFGMELDQFDKTAFLGGPFYYYCLVMVLLLTWIMWRIVRSPYGIHLMASRDNAVKALYLGVKVRSVRAIAFVVSAVYASIGGVILGVNTGLADPELAYWTHSGHLVFMAVLGGYQEFLGPVLGAFVFILLQDELSSLTQYWRFFLGAILAILVIVLPGGIMGAIRKFKSKGEQA</sequence>
<evidence type="ECO:0000256" key="4">
    <source>
        <dbReference type="ARBA" id="ARBA00022989"/>
    </source>
</evidence>
<evidence type="ECO:0000256" key="5">
    <source>
        <dbReference type="ARBA" id="ARBA00023136"/>
    </source>
</evidence>
<proteinExistence type="predicted"/>
<dbReference type="CDD" id="cd06581">
    <property type="entry name" value="TM_PBP1_LivM_like"/>
    <property type="match status" value="1"/>
</dbReference>
<dbReference type="InterPro" id="IPR001851">
    <property type="entry name" value="ABC_transp_permease"/>
</dbReference>
<reference evidence="7 8" key="1">
    <citation type="submission" date="2020-11" db="EMBL/GenBank/DDBJ databases">
        <title>WGS of Herminiimonas contaminans strain Marseille-Q4544 isolated from planarians Schmidtea mediterranea.</title>
        <authorList>
            <person name="Kangale L."/>
        </authorList>
    </citation>
    <scope>NUCLEOTIDE SEQUENCE [LARGE SCALE GENOMIC DNA]</scope>
    <source>
        <strain evidence="7 8">Marseille-Q4544</strain>
    </source>
</reference>
<dbReference type="EMBL" id="JADOEL010000007">
    <property type="protein sequence ID" value="MBF8178112.1"/>
    <property type="molecule type" value="Genomic_DNA"/>
</dbReference>
<feature type="transmembrane region" description="Helical" evidence="6">
    <location>
        <begin position="30"/>
        <end position="47"/>
    </location>
</feature>
<feature type="transmembrane region" description="Helical" evidence="6">
    <location>
        <begin position="109"/>
        <end position="127"/>
    </location>
</feature>
<feature type="transmembrane region" description="Helical" evidence="6">
    <location>
        <begin position="273"/>
        <end position="297"/>
    </location>
</feature>
<feature type="transmembrane region" description="Helical" evidence="6">
    <location>
        <begin position="309"/>
        <end position="333"/>
    </location>
</feature>
<keyword evidence="8" id="KW-1185">Reference proteome</keyword>
<feature type="transmembrane region" description="Helical" evidence="6">
    <location>
        <begin position="54"/>
        <end position="74"/>
    </location>
</feature>
<feature type="transmembrane region" description="Helical" evidence="6">
    <location>
        <begin position="188"/>
        <end position="207"/>
    </location>
</feature>
<comment type="subcellular location">
    <subcellularLocation>
        <location evidence="1">Cell membrane</location>
        <topology evidence="1">Multi-pass membrane protein</topology>
    </subcellularLocation>
</comment>
<feature type="transmembrane region" description="Helical" evidence="6">
    <location>
        <begin position="80"/>
        <end position="97"/>
    </location>
</feature>
<comment type="caution">
    <text evidence="7">The sequence shown here is derived from an EMBL/GenBank/DDBJ whole genome shotgun (WGS) entry which is preliminary data.</text>
</comment>
<keyword evidence="5 6" id="KW-0472">Membrane</keyword>
<dbReference type="InterPro" id="IPR043428">
    <property type="entry name" value="LivM-like"/>
</dbReference>
<keyword evidence="2" id="KW-1003">Cell membrane</keyword>
<keyword evidence="3 6" id="KW-0812">Transmembrane</keyword>
<organism evidence="7 8">
    <name type="scientific">Herminiimonas contaminans</name>
    <dbReference type="NCBI Taxonomy" id="1111140"/>
    <lineage>
        <taxon>Bacteria</taxon>
        <taxon>Pseudomonadati</taxon>
        <taxon>Pseudomonadota</taxon>
        <taxon>Betaproteobacteria</taxon>
        <taxon>Burkholderiales</taxon>
        <taxon>Oxalobacteraceae</taxon>
        <taxon>Herminiimonas</taxon>
    </lineage>
</organism>
<gene>
    <name evidence="7" type="ORF">IXC47_10500</name>
</gene>
<protein>
    <submittedName>
        <fullName evidence="7">Branched-chain amino acid ABC transporter permease</fullName>
    </submittedName>
</protein>
<name>A0ABS0EW91_9BURK</name>
<dbReference type="Pfam" id="PF02653">
    <property type="entry name" value="BPD_transp_2"/>
    <property type="match status" value="1"/>
</dbReference>